<dbReference type="AlphaFoldDB" id="A0A968GJ38"/>
<keyword evidence="6" id="KW-1278">Translocase</keyword>
<evidence type="ECO:0000256" key="3">
    <source>
        <dbReference type="ARBA" id="ARBA00022475"/>
    </source>
</evidence>
<evidence type="ECO:0000256" key="6">
    <source>
        <dbReference type="ARBA" id="ARBA00022967"/>
    </source>
</evidence>
<comment type="subcellular location">
    <subcellularLocation>
        <location evidence="1">Cell membrane</location>
        <topology evidence="1">Peripheral membrane protein</topology>
    </subcellularLocation>
</comment>
<dbReference type="CDD" id="cd03225">
    <property type="entry name" value="ABC_cobalt_CbiO_domain1"/>
    <property type="match status" value="1"/>
</dbReference>
<evidence type="ECO:0000259" key="8">
    <source>
        <dbReference type="PROSITE" id="PS50893"/>
    </source>
</evidence>
<keyword evidence="2" id="KW-0813">Transport</keyword>
<dbReference type="Pfam" id="PF00005">
    <property type="entry name" value="ABC_tran"/>
    <property type="match status" value="1"/>
</dbReference>
<evidence type="ECO:0000313" key="9">
    <source>
        <dbReference type="EMBL" id="NIZ68785.1"/>
    </source>
</evidence>
<evidence type="ECO:0000256" key="4">
    <source>
        <dbReference type="ARBA" id="ARBA00022741"/>
    </source>
</evidence>
<keyword evidence="7" id="KW-0472">Membrane</keyword>
<keyword evidence="3" id="KW-1003">Cell membrane</keyword>
<evidence type="ECO:0000256" key="7">
    <source>
        <dbReference type="ARBA" id="ARBA00023136"/>
    </source>
</evidence>
<dbReference type="PANTHER" id="PTHR43553">
    <property type="entry name" value="HEAVY METAL TRANSPORTER"/>
    <property type="match status" value="1"/>
</dbReference>
<accession>A0A968GJ38</accession>
<dbReference type="InterPro" id="IPR003593">
    <property type="entry name" value="AAA+_ATPase"/>
</dbReference>
<dbReference type="Gene3D" id="3.40.50.300">
    <property type="entry name" value="P-loop containing nucleotide triphosphate hydrolases"/>
    <property type="match status" value="1"/>
</dbReference>
<gene>
    <name evidence="9" type="ORF">HCT48_00930</name>
</gene>
<dbReference type="GO" id="GO:0042626">
    <property type="term" value="F:ATPase-coupled transmembrane transporter activity"/>
    <property type="evidence" value="ECO:0007669"/>
    <property type="project" value="TreeGrafter"/>
</dbReference>
<evidence type="ECO:0000256" key="1">
    <source>
        <dbReference type="ARBA" id="ARBA00004202"/>
    </source>
</evidence>
<dbReference type="Proteomes" id="UP000778951">
    <property type="component" value="Unassembled WGS sequence"/>
</dbReference>
<dbReference type="InterPro" id="IPR003439">
    <property type="entry name" value="ABC_transporter-like_ATP-bd"/>
</dbReference>
<feature type="domain" description="ABC transporter" evidence="8">
    <location>
        <begin position="4"/>
        <end position="236"/>
    </location>
</feature>
<sequence>MPLLTLNRLSKSYEKKCILDALSMTLPHRSCAILAGACGSGKSLLLRLIADLEKPDSGAITLDTEHQTKPKGKTKYRSVSLLMQSVESQLLGQSVWDDLYLHPMLAGESNDEAKRITEEALRHFGLWHIRHQAPHTLSGGQMRLLLLAGIFTHRSALILLDEPFANLDYTAVKQVRSGIELLLKAGKSVIIATHEVEKVISLANYLLILSEKKIALERPLTEKNRDQIPWQDFDLKDPYAPAWQW</sequence>
<dbReference type="RefSeq" id="WP_167694903.1">
    <property type="nucleotide sequence ID" value="NZ_CP118181.1"/>
</dbReference>
<dbReference type="PROSITE" id="PS00211">
    <property type="entry name" value="ABC_TRANSPORTER_1"/>
    <property type="match status" value="1"/>
</dbReference>
<dbReference type="SMART" id="SM00382">
    <property type="entry name" value="AAA"/>
    <property type="match status" value="1"/>
</dbReference>
<protein>
    <submittedName>
        <fullName evidence="9">ABC transporter ATP-binding protein</fullName>
    </submittedName>
</protein>
<dbReference type="GO" id="GO:0005524">
    <property type="term" value="F:ATP binding"/>
    <property type="evidence" value="ECO:0007669"/>
    <property type="project" value="UniProtKB-KW"/>
</dbReference>
<dbReference type="SUPFAM" id="SSF52540">
    <property type="entry name" value="P-loop containing nucleoside triphosphate hydrolases"/>
    <property type="match status" value="1"/>
</dbReference>
<dbReference type="PANTHER" id="PTHR43553:SF27">
    <property type="entry name" value="ENERGY-COUPLING FACTOR TRANSPORTER ATP-BINDING PROTEIN ECFA2"/>
    <property type="match status" value="1"/>
</dbReference>
<evidence type="ECO:0000256" key="5">
    <source>
        <dbReference type="ARBA" id="ARBA00022840"/>
    </source>
</evidence>
<dbReference type="GO" id="GO:0043190">
    <property type="term" value="C:ATP-binding cassette (ABC) transporter complex"/>
    <property type="evidence" value="ECO:0007669"/>
    <property type="project" value="TreeGrafter"/>
</dbReference>
<comment type="caution">
    <text evidence="9">The sequence shown here is derived from an EMBL/GenBank/DDBJ whole genome shotgun (WGS) entry which is preliminary data.</text>
</comment>
<proteinExistence type="predicted"/>
<dbReference type="InterPro" id="IPR015856">
    <property type="entry name" value="ABC_transpr_CbiO/EcfA_su"/>
</dbReference>
<dbReference type="InterPro" id="IPR027417">
    <property type="entry name" value="P-loop_NTPase"/>
</dbReference>
<keyword evidence="5 9" id="KW-0067">ATP-binding</keyword>
<keyword evidence="10" id="KW-1185">Reference proteome</keyword>
<dbReference type="PROSITE" id="PS50893">
    <property type="entry name" value="ABC_TRANSPORTER_2"/>
    <property type="match status" value="1"/>
</dbReference>
<dbReference type="InterPro" id="IPR017871">
    <property type="entry name" value="ABC_transporter-like_CS"/>
</dbReference>
<reference evidence="9" key="1">
    <citation type="submission" date="2020-03" db="EMBL/GenBank/DDBJ databases">
        <title>Spirochaetal bacteria isolated from arthropods constitute a novel genus Entomospira genus novum within the order Spirochaetales.</title>
        <authorList>
            <person name="Grana-Miraglia L."/>
            <person name="Sikutova S."/>
            <person name="Fingerle V."/>
            <person name="Sing A."/>
            <person name="Castillo-Ramirez S."/>
            <person name="Margos G."/>
            <person name="Rudolf I."/>
        </authorList>
    </citation>
    <scope>NUCLEOTIDE SEQUENCE</scope>
    <source>
        <strain evidence="9">BR149</strain>
    </source>
</reference>
<dbReference type="InterPro" id="IPR050095">
    <property type="entry name" value="ECF_ABC_transporter_ATP-bd"/>
</dbReference>
<evidence type="ECO:0000256" key="2">
    <source>
        <dbReference type="ARBA" id="ARBA00022448"/>
    </source>
</evidence>
<organism evidence="9 10">
    <name type="scientific">Entomospira culicis</name>
    <dbReference type="NCBI Taxonomy" id="2719989"/>
    <lineage>
        <taxon>Bacteria</taxon>
        <taxon>Pseudomonadati</taxon>
        <taxon>Spirochaetota</taxon>
        <taxon>Spirochaetia</taxon>
        <taxon>Spirochaetales</taxon>
        <taxon>Spirochaetaceae</taxon>
        <taxon>Entomospira</taxon>
    </lineage>
</organism>
<dbReference type="GO" id="GO:0016887">
    <property type="term" value="F:ATP hydrolysis activity"/>
    <property type="evidence" value="ECO:0007669"/>
    <property type="project" value="InterPro"/>
</dbReference>
<evidence type="ECO:0000313" key="10">
    <source>
        <dbReference type="Proteomes" id="UP000778951"/>
    </source>
</evidence>
<name>A0A968GJ38_9SPIO</name>
<dbReference type="EMBL" id="JAATLM010000001">
    <property type="protein sequence ID" value="NIZ68785.1"/>
    <property type="molecule type" value="Genomic_DNA"/>
</dbReference>
<keyword evidence="4" id="KW-0547">Nucleotide-binding</keyword>